<dbReference type="InterPro" id="IPR014710">
    <property type="entry name" value="RmlC-like_jellyroll"/>
</dbReference>
<evidence type="ECO:0000313" key="6">
    <source>
        <dbReference type="Proteomes" id="UP000289238"/>
    </source>
</evidence>
<accession>A0A4Q0PCN5</accession>
<dbReference type="PANTHER" id="PTHR43080:SF2">
    <property type="entry name" value="CBS DOMAIN-CONTAINING PROTEIN"/>
    <property type="match status" value="1"/>
</dbReference>
<dbReference type="InterPro" id="IPR000644">
    <property type="entry name" value="CBS_dom"/>
</dbReference>
<feature type="domain" description="CBS" evidence="4">
    <location>
        <begin position="237"/>
        <end position="300"/>
    </location>
</feature>
<dbReference type="InterPro" id="IPR000595">
    <property type="entry name" value="cNMP-bd_dom"/>
</dbReference>
<sequence>MTTKNTIVERVADFLKRYPPFQFLAEESLLKIAGQVSVLYYEKNKSIFKEREKNHGMFYVVKDGAVRLYRTQDSEPKIVDICDEGDLFGLRPLITKEDYELSASANEESILYGIPIDLFLPIALEHRDVSNFLIASFASNVSDPYSLEESGKLFTEYSVERNSEIFDLQKARYSKNILTCTSDTTIKIAALKMEHRGVGSIVVTQDDRPLGIITNRDLRDKIATGKFPISDEVTSIMSAPVRCFQKDLSVAQAQLIMLKNDINHLCITEDGTPDSKLLGLLSEHDLVVSFANNPVVLLKEVKLAKRTKRLREVRLKVAQLLKKYLDQNLPLSQILNILNEINYAIAVRAIELALTKMETPPPCKFAWLALGSQGRKEQLLYTDQDNAIVFENVVEEDYERTQAYFINLARLVTRAMHKIGYAYCPADMMASNPRWCQSLSEWQKQFSVWILEPSPESQLLSAIFFDYSYVYGDTQLVTNLSDSILQKLDRNTNFYRVIAKDAIRSPSPLGFFRQFLVEESGDHKDFFDIKARGLMPLIDAARVLSLQHKLRNINNTAGRFERLAEVEDNNKEIYESCSYAFKALLKFRTRQGILHDDSGRFIELSTLSKAEKLKLKRCFKSIHDIQELLTLRYQLK</sequence>
<dbReference type="SUPFAM" id="SSF51206">
    <property type="entry name" value="cAMP-binding domain-like"/>
    <property type="match status" value="1"/>
</dbReference>
<dbReference type="SMART" id="SM00116">
    <property type="entry name" value="CBS"/>
    <property type="match status" value="2"/>
</dbReference>
<dbReference type="GO" id="GO:0008773">
    <property type="term" value="F:[protein-PII] uridylyltransferase activity"/>
    <property type="evidence" value="ECO:0007669"/>
    <property type="project" value="InterPro"/>
</dbReference>
<evidence type="ECO:0000259" key="3">
    <source>
        <dbReference type="PROSITE" id="PS50042"/>
    </source>
</evidence>
<reference evidence="5 6" key="1">
    <citation type="submission" date="2018-07" db="EMBL/GenBank/DDBJ databases">
        <title>Leeuwenhoekiella genomics.</title>
        <authorList>
            <person name="Tahon G."/>
            <person name="Willems A."/>
        </authorList>
    </citation>
    <scope>NUCLEOTIDE SEQUENCE [LARGE SCALE GENOMIC DNA]</scope>
    <source>
        <strain evidence="5 6">LMG 22550</strain>
    </source>
</reference>
<dbReference type="InterPro" id="IPR005105">
    <property type="entry name" value="GlnD_Uridyltrans_N"/>
</dbReference>
<proteinExistence type="predicted"/>
<evidence type="ECO:0000256" key="2">
    <source>
        <dbReference type="PROSITE-ProRule" id="PRU00703"/>
    </source>
</evidence>
<dbReference type="Gene3D" id="3.10.580.10">
    <property type="entry name" value="CBS-domain"/>
    <property type="match status" value="1"/>
</dbReference>
<dbReference type="Pfam" id="PF10335">
    <property type="entry name" value="DUF294_C"/>
    <property type="match status" value="1"/>
</dbReference>
<dbReference type="EMBL" id="QOVM01000001">
    <property type="protein sequence ID" value="RXG24590.1"/>
    <property type="molecule type" value="Genomic_DNA"/>
</dbReference>
<evidence type="ECO:0000256" key="1">
    <source>
        <dbReference type="ARBA" id="ARBA00023122"/>
    </source>
</evidence>
<dbReference type="CDD" id="cd05401">
    <property type="entry name" value="NT_GlnE_GlnD_like"/>
    <property type="match status" value="1"/>
</dbReference>
<dbReference type="InterPro" id="IPR018821">
    <property type="entry name" value="DUF294_put_nucleoTrafse_sb-bd"/>
</dbReference>
<keyword evidence="1 2" id="KW-0129">CBS domain</keyword>
<gene>
    <name evidence="5" type="ORF">DSM00_380</name>
</gene>
<feature type="domain" description="Cyclic nucleotide-binding" evidence="3">
    <location>
        <begin position="20"/>
        <end position="140"/>
    </location>
</feature>
<dbReference type="PROSITE" id="PS51371">
    <property type="entry name" value="CBS"/>
    <property type="match status" value="2"/>
</dbReference>
<dbReference type="Pfam" id="PF00571">
    <property type="entry name" value="CBS"/>
    <property type="match status" value="2"/>
</dbReference>
<dbReference type="Proteomes" id="UP000289238">
    <property type="component" value="Unassembled WGS sequence"/>
</dbReference>
<dbReference type="InterPro" id="IPR051257">
    <property type="entry name" value="Diverse_CBS-Domain"/>
</dbReference>
<evidence type="ECO:0000313" key="5">
    <source>
        <dbReference type="EMBL" id="RXG24590.1"/>
    </source>
</evidence>
<dbReference type="Gene3D" id="2.60.120.10">
    <property type="entry name" value="Jelly Rolls"/>
    <property type="match status" value="1"/>
</dbReference>
<feature type="domain" description="CBS" evidence="4">
    <location>
        <begin position="173"/>
        <end position="229"/>
    </location>
</feature>
<dbReference type="PROSITE" id="PS50042">
    <property type="entry name" value="CNMP_BINDING_3"/>
    <property type="match status" value="1"/>
</dbReference>
<dbReference type="CDD" id="cd00038">
    <property type="entry name" value="CAP_ED"/>
    <property type="match status" value="1"/>
</dbReference>
<dbReference type="Pfam" id="PF03445">
    <property type="entry name" value="DUF294"/>
    <property type="match status" value="1"/>
</dbReference>
<dbReference type="SMART" id="SM00100">
    <property type="entry name" value="cNMP"/>
    <property type="match status" value="1"/>
</dbReference>
<comment type="caution">
    <text evidence="5">The sequence shown here is derived from an EMBL/GenBank/DDBJ whole genome shotgun (WGS) entry which is preliminary data.</text>
</comment>
<evidence type="ECO:0000259" key="4">
    <source>
        <dbReference type="PROSITE" id="PS51371"/>
    </source>
</evidence>
<dbReference type="RefSeq" id="WP_128756320.1">
    <property type="nucleotide sequence ID" value="NZ_QOVM01000001.1"/>
</dbReference>
<protein>
    <submittedName>
        <fullName evidence="5">CBS domain-containing protein</fullName>
    </submittedName>
</protein>
<organism evidence="5 6">
    <name type="scientific">Leeuwenhoekiella aequorea</name>
    <dbReference type="NCBI Taxonomy" id="283736"/>
    <lineage>
        <taxon>Bacteria</taxon>
        <taxon>Pseudomonadati</taxon>
        <taxon>Bacteroidota</taxon>
        <taxon>Flavobacteriia</taxon>
        <taxon>Flavobacteriales</taxon>
        <taxon>Flavobacteriaceae</taxon>
        <taxon>Leeuwenhoekiella</taxon>
    </lineage>
</organism>
<dbReference type="AlphaFoldDB" id="A0A4Q0PCN5"/>
<dbReference type="PANTHER" id="PTHR43080">
    <property type="entry name" value="CBS DOMAIN-CONTAINING PROTEIN CBSX3, MITOCHONDRIAL"/>
    <property type="match status" value="1"/>
</dbReference>
<dbReference type="InterPro" id="IPR018490">
    <property type="entry name" value="cNMP-bd_dom_sf"/>
</dbReference>
<dbReference type="SUPFAM" id="SSF54631">
    <property type="entry name" value="CBS-domain pair"/>
    <property type="match status" value="1"/>
</dbReference>
<keyword evidence="6" id="KW-1185">Reference proteome</keyword>
<dbReference type="Pfam" id="PF00027">
    <property type="entry name" value="cNMP_binding"/>
    <property type="match status" value="1"/>
</dbReference>
<name>A0A4Q0PCN5_9FLAO</name>
<dbReference type="OrthoDB" id="9810963at2"/>
<dbReference type="InterPro" id="IPR046342">
    <property type="entry name" value="CBS_dom_sf"/>
</dbReference>